<sequence length="30" mass="3371">MLPSSFCLFPVPKLTLHIYGENSCLVFSVK</sequence>
<proteinExistence type="predicted"/>
<name>A0A0A9FPV4_ARUDO</name>
<dbReference type="AlphaFoldDB" id="A0A0A9FPV4"/>
<evidence type="ECO:0000313" key="1">
    <source>
        <dbReference type="EMBL" id="JAE14850.1"/>
    </source>
</evidence>
<reference evidence="1" key="2">
    <citation type="journal article" date="2015" name="Data Brief">
        <title>Shoot transcriptome of the giant reed, Arundo donax.</title>
        <authorList>
            <person name="Barrero R.A."/>
            <person name="Guerrero F.D."/>
            <person name="Moolhuijzen P."/>
            <person name="Goolsby J.A."/>
            <person name="Tidwell J."/>
            <person name="Bellgard S.E."/>
            <person name="Bellgard M.I."/>
        </authorList>
    </citation>
    <scope>NUCLEOTIDE SEQUENCE</scope>
    <source>
        <tissue evidence="1">Shoot tissue taken approximately 20 cm above the soil surface</tissue>
    </source>
</reference>
<protein>
    <submittedName>
        <fullName evidence="1">Uncharacterized protein</fullName>
    </submittedName>
</protein>
<accession>A0A0A9FPV4</accession>
<organism evidence="1">
    <name type="scientific">Arundo donax</name>
    <name type="common">Giant reed</name>
    <name type="synonym">Donax arundinaceus</name>
    <dbReference type="NCBI Taxonomy" id="35708"/>
    <lineage>
        <taxon>Eukaryota</taxon>
        <taxon>Viridiplantae</taxon>
        <taxon>Streptophyta</taxon>
        <taxon>Embryophyta</taxon>
        <taxon>Tracheophyta</taxon>
        <taxon>Spermatophyta</taxon>
        <taxon>Magnoliopsida</taxon>
        <taxon>Liliopsida</taxon>
        <taxon>Poales</taxon>
        <taxon>Poaceae</taxon>
        <taxon>PACMAD clade</taxon>
        <taxon>Arundinoideae</taxon>
        <taxon>Arundineae</taxon>
        <taxon>Arundo</taxon>
    </lineage>
</organism>
<dbReference type="EMBL" id="GBRH01183046">
    <property type="protein sequence ID" value="JAE14850.1"/>
    <property type="molecule type" value="Transcribed_RNA"/>
</dbReference>
<reference evidence="1" key="1">
    <citation type="submission" date="2014-09" db="EMBL/GenBank/DDBJ databases">
        <authorList>
            <person name="Magalhaes I.L.F."/>
            <person name="Oliveira U."/>
            <person name="Santos F.R."/>
            <person name="Vidigal T.H.D.A."/>
            <person name="Brescovit A.D."/>
            <person name="Santos A.J."/>
        </authorList>
    </citation>
    <scope>NUCLEOTIDE SEQUENCE</scope>
    <source>
        <tissue evidence="1">Shoot tissue taken approximately 20 cm above the soil surface</tissue>
    </source>
</reference>